<keyword evidence="1" id="KW-0812">Transmembrane</keyword>
<keyword evidence="3" id="KW-0479">Metal-binding</keyword>
<dbReference type="InterPro" id="IPR027383">
    <property type="entry name" value="Znf_put"/>
</dbReference>
<evidence type="ECO:0000256" key="1">
    <source>
        <dbReference type="SAM" id="Phobius"/>
    </source>
</evidence>
<keyword evidence="1" id="KW-0472">Membrane</keyword>
<feature type="transmembrane region" description="Helical" evidence="1">
    <location>
        <begin position="75"/>
        <end position="97"/>
    </location>
</feature>
<dbReference type="AlphaFoldDB" id="A0A1I0MEU7"/>
<organism evidence="3 4">
    <name type="scientific">[Clostridium] fimetarium</name>
    <dbReference type="NCBI Taxonomy" id="99656"/>
    <lineage>
        <taxon>Bacteria</taxon>
        <taxon>Bacillati</taxon>
        <taxon>Bacillota</taxon>
        <taxon>Clostridia</taxon>
        <taxon>Lachnospirales</taxon>
        <taxon>Lachnospiraceae</taxon>
    </lineage>
</organism>
<evidence type="ECO:0000313" key="3">
    <source>
        <dbReference type="EMBL" id="SEV86789.1"/>
    </source>
</evidence>
<gene>
    <name evidence="3" type="ORF">SAMN05421659_101458</name>
</gene>
<sequence length="308" mass="35061">MKQNCKIIKDLLPLYIDDACSSESKKSVEEHLQECIDCKIELENLKSDIPNGGQLKYRDEVNPLKTIKKRNKTNLVITSIFAVVLTLLLTFFCLSNFKGLSKLFPDPNFKNTEISPVDVNHVLNEVERIVTDKWNLSDETVVSDICITVITDGSIKNISRGGSSMNLYDPKTHSVYEIIIANFVGKNKLLIEVRKYKTDNALIYMNKTTLEKSKRLFNDLDISLLDKKNYCGWDIYFSGSVENLNEESTFENINMLYVKKDGNLTQIKDPKSQIETGNYSIFNIHGLNEDGDGWSGSMEDLTKICIKE</sequence>
<evidence type="ECO:0000259" key="2">
    <source>
        <dbReference type="Pfam" id="PF13490"/>
    </source>
</evidence>
<keyword evidence="1" id="KW-1133">Transmembrane helix</keyword>
<accession>A0A1I0MEU7</accession>
<keyword evidence="3" id="KW-0862">Zinc</keyword>
<dbReference type="RefSeq" id="WP_092450117.1">
    <property type="nucleotide sequence ID" value="NZ_FOJI01000001.1"/>
</dbReference>
<dbReference type="GO" id="GO:0008270">
    <property type="term" value="F:zinc ion binding"/>
    <property type="evidence" value="ECO:0007669"/>
    <property type="project" value="UniProtKB-KW"/>
</dbReference>
<evidence type="ECO:0000313" key="4">
    <source>
        <dbReference type="Proteomes" id="UP000199701"/>
    </source>
</evidence>
<keyword evidence="3" id="KW-0863">Zinc-finger</keyword>
<keyword evidence="4" id="KW-1185">Reference proteome</keyword>
<reference evidence="3 4" key="1">
    <citation type="submission" date="2016-10" db="EMBL/GenBank/DDBJ databases">
        <authorList>
            <person name="de Groot N.N."/>
        </authorList>
    </citation>
    <scope>NUCLEOTIDE SEQUENCE [LARGE SCALE GENOMIC DNA]</scope>
    <source>
        <strain evidence="3 4">DSM 9179</strain>
    </source>
</reference>
<feature type="domain" description="Putative zinc-finger" evidence="2">
    <location>
        <begin position="5"/>
        <end position="38"/>
    </location>
</feature>
<dbReference type="Pfam" id="PF13490">
    <property type="entry name" value="zf-HC2"/>
    <property type="match status" value="1"/>
</dbReference>
<protein>
    <submittedName>
        <fullName evidence="3">Putative zinc-finger</fullName>
    </submittedName>
</protein>
<proteinExistence type="predicted"/>
<dbReference type="EMBL" id="FOJI01000001">
    <property type="protein sequence ID" value="SEV86789.1"/>
    <property type="molecule type" value="Genomic_DNA"/>
</dbReference>
<name>A0A1I0MEU7_9FIRM</name>
<dbReference type="OrthoDB" id="6194834at2"/>
<dbReference type="Proteomes" id="UP000199701">
    <property type="component" value="Unassembled WGS sequence"/>
</dbReference>